<sequence length="272" mass="30325">MDLIFFDLDGTLLNKDSVISAYTKETLKLLHQRNIAYTVATGRTMLSAHKLIAEHNFALPHIYNNGVAVWDPTVKALTLESLLNDNEVNIVIDCANEYGITPFVNTVSDHAHCIFHGPTQHQVERDLIDKYFSKTDALLFPLTSLASGAKITNISMIGEAKTIREMWRYLNSLDSLVAYSGPAVEGQNFSWMDVHHRLASKGNAVQNLKRKLGATNIICFGDSDNDASMFELADECYAPDNAKPAIKTLASDVIEHHDKDGVARFLRERFSL</sequence>
<evidence type="ECO:0000313" key="1">
    <source>
        <dbReference type="EMBL" id="NDV91205.1"/>
    </source>
</evidence>
<dbReference type="Proteomes" id="UP000470213">
    <property type="component" value="Unassembled WGS sequence"/>
</dbReference>
<protein>
    <submittedName>
        <fullName evidence="1">HAD-IIB family hydrolase</fullName>
    </submittedName>
</protein>
<dbReference type="EMBL" id="JAAAWN010000009">
    <property type="protein sequence ID" value="NDV91205.1"/>
    <property type="molecule type" value="Genomic_DNA"/>
</dbReference>
<proteinExistence type="predicted"/>
<dbReference type="AlphaFoldDB" id="A0A7X5LKT4"/>
<dbReference type="GO" id="GO:0016791">
    <property type="term" value="F:phosphatase activity"/>
    <property type="evidence" value="ECO:0007669"/>
    <property type="project" value="TreeGrafter"/>
</dbReference>
<dbReference type="Gene3D" id="3.30.1240.10">
    <property type="match status" value="1"/>
</dbReference>
<dbReference type="PANTHER" id="PTHR10000">
    <property type="entry name" value="PHOSPHOSERINE PHOSPHATASE"/>
    <property type="match status" value="1"/>
</dbReference>
<reference evidence="1 2" key="1">
    <citation type="submission" date="2020-01" db="EMBL/GenBank/DDBJ databases">
        <authorList>
            <person name="Chen J."/>
            <person name="Zhu S."/>
            <person name="Yang J."/>
        </authorList>
    </citation>
    <scope>NUCLEOTIDE SEQUENCE [LARGE SCALE GENOMIC DNA]</scope>
    <source>
        <strain evidence="1 2">345S023</strain>
    </source>
</reference>
<dbReference type="InterPro" id="IPR023214">
    <property type="entry name" value="HAD_sf"/>
</dbReference>
<dbReference type="GO" id="GO:0005829">
    <property type="term" value="C:cytosol"/>
    <property type="evidence" value="ECO:0007669"/>
    <property type="project" value="TreeGrafter"/>
</dbReference>
<organism evidence="1 2">
    <name type="scientific">Alteromonas profundi</name>
    <dbReference type="NCBI Taxonomy" id="2696062"/>
    <lineage>
        <taxon>Bacteria</taxon>
        <taxon>Pseudomonadati</taxon>
        <taxon>Pseudomonadota</taxon>
        <taxon>Gammaproteobacteria</taxon>
        <taxon>Alteromonadales</taxon>
        <taxon>Alteromonadaceae</taxon>
        <taxon>Alteromonas/Salinimonas group</taxon>
        <taxon>Alteromonas</taxon>
    </lineage>
</organism>
<name>A0A7X5LKT4_9ALTE</name>
<dbReference type="InterPro" id="IPR036412">
    <property type="entry name" value="HAD-like_sf"/>
</dbReference>
<dbReference type="PROSITE" id="PS01229">
    <property type="entry name" value="COF_2"/>
    <property type="match status" value="1"/>
</dbReference>
<dbReference type="Gene3D" id="3.40.50.1000">
    <property type="entry name" value="HAD superfamily/HAD-like"/>
    <property type="match status" value="1"/>
</dbReference>
<evidence type="ECO:0000313" key="2">
    <source>
        <dbReference type="Proteomes" id="UP000470213"/>
    </source>
</evidence>
<dbReference type="GO" id="GO:0000287">
    <property type="term" value="F:magnesium ion binding"/>
    <property type="evidence" value="ECO:0007669"/>
    <property type="project" value="TreeGrafter"/>
</dbReference>
<accession>A0A7X5LKT4</accession>
<dbReference type="SUPFAM" id="SSF56784">
    <property type="entry name" value="HAD-like"/>
    <property type="match status" value="1"/>
</dbReference>
<dbReference type="RefSeq" id="WP_163084797.1">
    <property type="nucleotide sequence ID" value="NZ_JAAAWN010000009.1"/>
</dbReference>
<comment type="caution">
    <text evidence="1">The sequence shown here is derived from an EMBL/GenBank/DDBJ whole genome shotgun (WGS) entry which is preliminary data.</text>
</comment>
<keyword evidence="1" id="KW-0378">Hydrolase</keyword>
<dbReference type="Pfam" id="PF08282">
    <property type="entry name" value="Hydrolase_3"/>
    <property type="match status" value="1"/>
</dbReference>
<gene>
    <name evidence="1" type="ORF">GTH32_08415</name>
</gene>
<keyword evidence="2" id="KW-1185">Reference proteome</keyword>
<dbReference type="PROSITE" id="PS01228">
    <property type="entry name" value="COF_1"/>
    <property type="match status" value="1"/>
</dbReference>
<dbReference type="PANTHER" id="PTHR10000:SF8">
    <property type="entry name" value="HAD SUPERFAMILY HYDROLASE-LIKE, TYPE 3"/>
    <property type="match status" value="1"/>
</dbReference>
<dbReference type="InterPro" id="IPR006379">
    <property type="entry name" value="HAD-SF_hydro_IIB"/>
</dbReference>
<dbReference type="NCBIfam" id="TIGR01484">
    <property type="entry name" value="HAD-SF-IIB"/>
    <property type="match status" value="1"/>
</dbReference>